<name>A0A554VL75_9FLAO</name>
<dbReference type="RefSeq" id="WP_143916501.1">
    <property type="nucleotide sequence ID" value="NZ_CANMIK010000010.1"/>
</dbReference>
<organism evidence="2 3">
    <name type="scientific">Aquimarina algiphila</name>
    <dbReference type="NCBI Taxonomy" id="2047982"/>
    <lineage>
        <taxon>Bacteria</taxon>
        <taxon>Pseudomonadati</taxon>
        <taxon>Bacteroidota</taxon>
        <taxon>Flavobacteriia</taxon>
        <taxon>Flavobacteriales</taxon>
        <taxon>Flavobacteriaceae</taxon>
        <taxon>Aquimarina</taxon>
    </lineage>
</organism>
<dbReference type="CDD" id="cd04182">
    <property type="entry name" value="GT_2_like_f"/>
    <property type="match status" value="1"/>
</dbReference>
<keyword evidence="2" id="KW-0808">Transferase</keyword>
<evidence type="ECO:0000313" key="2">
    <source>
        <dbReference type="EMBL" id="TSE08836.1"/>
    </source>
</evidence>
<proteinExistence type="predicted"/>
<dbReference type="EMBL" id="VLNR01000019">
    <property type="protein sequence ID" value="TSE08836.1"/>
    <property type="molecule type" value="Genomic_DNA"/>
</dbReference>
<dbReference type="Proteomes" id="UP000318833">
    <property type="component" value="Unassembled WGS sequence"/>
</dbReference>
<dbReference type="SUPFAM" id="SSF53448">
    <property type="entry name" value="Nucleotide-diphospho-sugar transferases"/>
    <property type="match status" value="1"/>
</dbReference>
<sequence>MSFLLESKIAHVILAAGSSSRMGEPKQLLAWGETTLIGHAIQQGMMLENVKTYVVLGAHYDQIYPTVKEFPITILKNENWQLGMGSSIRLVIEALERDILTYSAILISLVDQPLLDAKHLNRLIIESNQNPNMIIATDLNEIIGVPAIITKQYFKELLQLKEDFGARYIIKKHINNVQTISARGKGYDVDTQEEYNTLLKSNFPS</sequence>
<dbReference type="GO" id="GO:0016779">
    <property type="term" value="F:nucleotidyltransferase activity"/>
    <property type="evidence" value="ECO:0007669"/>
    <property type="project" value="UniProtKB-ARBA"/>
</dbReference>
<reference evidence="2 3" key="1">
    <citation type="submission" date="2019-07" db="EMBL/GenBank/DDBJ databases">
        <title>The draft genome sequence of Aquimarina algiphila M91.</title>
        <authorList>
            <person name="Meng X."/>
        </authorList>
    </citation>
    <scope>NUCLEOTIDE SEQUENCE [LARGE SCALE GENOMIC DNA]</scope>
    <source>
        <strain evidence="2 3">M91</strain>
    </source>
</reference>
<dbReference type="OrthoDB" id="9779263at2"/>
<dbReference type="PANTHER" id="PTHR43777:SF1">
    <property type="entry name" value="MOLYBDENUM COFACTOR CYTIDYLYLTRANSFERASE"/>
    <property type="match status" value="1"/>
</dbReference>
<evidence type="ECO:0000259" key="1">
    <source>
        <dbReference type="Pfam" id="PF12804"/>
    </source>
</evidence>
<protein>
    <submittedName>
        <fullName evidence="2">Nucleotidyltransferase family protein</fullName>
    </submittedName>
</protein>
<dbReference type="InterPro" id="IPR025877">
    <property type="entry name" value="MobA-like_NTP_Trfase"/>
</dbReference>
<evidence type="ECO:0000313" key="3">
    <source>
        <dbReference type="Proteomes" id="UP000318833"/>
    </source>
</evidence>
<feature type="domain" description="MobA-like NTP transferase" evidence="1">
    <location>
        <begin position="12"/>
        <end position="173"/>
    </location>
</feature>
<comment type="caution">
    <text evidence="2">The sequence shown here is derived from an EMBL/GenBank/DDBJ whole genome shotgun (WGS) entry which is preliminary data.</text>
</comment>
<dbReference type="InterPro" id="IPR029044">
    <property type="entry name" value="Nucleotide-diphossugar_trans"/>
</dbReference>
<dbReference type="Gene3D" id="3.90.550.10">
    <property type="entry name" value="Spore Coat Polysaccharide Biosynthesis Protein SpsA, Chain A"/>
    <property type="match status" value="1"/>
</dbReference>
<accession>A0A554VL75</accession>
<keyword evidence="3" id="KW-1185">Reference proteome</keyword>
<dbReference type="Pfam" id="PF12804">
    <property type="entry name" value="NTP_transf_3"/>
    <property type="match status" value="1"/>
</dbReference>
<gene>
    <name evidence="2" type="ORF">FOF46_11065</name>
</gene>
<dbReference type="PANTHER" id="PTHR43777">
    <property type="entry name" value="MOLYBDENUM COFACTOR CYTIDYLYLTRANSFERASE"/>
    <property type="match status" value="1"/>
</dbReference>
<dbReference type="AlphaFoldDB" id="A0A554VL75"/>